<feature type="compositionally biased region" description="Basic and acidic residues" evidence="4">
    <location>
        <begin position="1584"/>
        <end position="1597"/>
    </location>
</feature>
<feature type="region of interest" description="Disordered" evidence="4">
    <location>
        <begin position="847"/>
        <end position="936"/>
    </location>
</feature>
<feature type="region of interest" description="Disordered" evidence="4">
    <location>
        <begin position="1148"/>
        <end position="1437"/>
    </location>
</feature>
<dbReference type="Gene3D" id="3.30.870.10">
    <property type="entry name" value="Endonuclease Chain A"/>
    <property type="match status" value="1"/>
</dbReference>
<feature type="region of interest" description="Disordered" evidence="4">
    <location>
        <begin position="610"/>
        <end position="693"/>
    </location>
</feature>
<evidence type="ECO:0000313" key="6">
    <source>
        <dbReference type="Ensembl" id="ENSGMOP00000039339.1"/>
    </source>
</evidence>
<feature type="compositionally biased region" description="Polar residues" evidence="4">
    <location>
        <begin position="1315"/>
        <end position="1324"/>
    </location>
</feature>
<feature type="compositionally biased region" description="Basic and acidic residues" evidence="4">
    <location>
        <begin position="733"/>
        <end position="744"/>
    </location>
</feature>
<evidence type="ECO:0000256" key="4">
    <source>
        <dbReference type="SAM" id="MobiDB-lite"/>
    </source>
</evidence>
<dbReference type="GO" id="GO:0005737">
    <property type="term" value="C:cytoplasm"/>
    <property type="evidence" value="ECO:0007669"/>
    <property type="project" value="UniProtKB-SubCell"/>
</dbReference>
<reference evidence="6" key="2">
    <citation type="submission" date="2025-09" db="UniProtKB">
        <authorList>
            <consortium name="Ensembl"/>
        </authorList>
    </citation>
    <scope>IDENTIFICATION</scope>
</reference>
<feature type="region of interest" description="Disordered" evidence="4">
    <location>
        <begin position="1491"/>
        <end position="1612"/>
    </location>
</feature>
<feature type="region of interest" description="Disordered" evidence="4">
    <location>
        <begin position="725"/>
        <end position="760"/>
    </location>
</feature>
<feature type="compositionally biased region" description="Polar residues" evidence="4">
    <location>
        <begin position="1525"/>
        <end position="1548"/>
    </location>
</feature>
<evidence type="ECO:0000256" key="3">
    <source>
        <dbReference type="ARBA" id="ARBA00022490"/>
    </source>
</evidence>
<feature type="compositionally biased region" description="Basic and acidic residues" evidence="4">
    <location>
        <begin position="1395"/>
        <end position="1415"/>
    </location>
</feature>
<dbReference type="GO" id="GO:0007165">
    <property type="term" value="P:signal transduction"/>
    <property type="evidence" value="ECO:0007669"/>
    <property type="project" value="TreeGrafter"/>
</dbReference>
<dbReference type="Proteomes" id="UP000694546">
    <property type="component" value="Chromosome 15"/>
</dbReference>
<keyword evidence="7" id="KW-1185">Reference proteome</keyword>
<comment type="similarity">
    <text evidence="2">Belongs to the FAM83 family.</text>
</comment>
<feature type="domain" description="Scaffolding anchor of CK1" evidence="5">
    <location>
        <begin position="13"/>
        <end position="284"/>
    </location>
</feature>
<feature type="compositionally biased region" description="Low complexity" evidence="4">
    <location>
        <begin position="615"/>
        <end position="625"/>
    </location>
</feature>
<reference evidence="6" key="1">
    <citation type="submission" date="2025-08" db="UniProtKB">
        <authorList>
            <consortium name="Ensembl"/>
        </authorList>
    </citation>
    <scope>IDENTIFICATION</scope>
</reference>
<feature type="compositionally biased region" description="Polar residues" evidence="4">
    <location>
        <begin position="1194"/>
        <end position="1210"/>
    </location>
</feature>
<sequence length="1635" mass="180570">MAHRSQCSSAGDNPLDPNYLPPHYREEYRLAIDSLVEEDLEGYYHFLQRADVVDFLCSQEIKFIQNAVQVPREGNYGDQQRCLPGSGGDSSSDTYWPVHSDLDAPDLDLGWPQLNRFVGPTEVTTLVNPPEPDMPSIKEQARRMIRSSQQVVAIVMDMFTDVDIFAEILDAAMRNVAVYILLDELNAHHFVNMLSNCRVNLDCIKSLRVRTVSGISYQCRSGKLLKGQMMSRFLLTDSRAVLSGNYSFMWSFEKLHRCFAHLFLGQLVSNFDEEFRILYAQSQPMTMENLPAPKEIFVPLPERQYLTDRSVRESRKHATVDNPGPDERSRHNLDERGDKDWKNMPHNRHEDMYMNPSQQLRMGQPYDQSSSRMPSNLMEGQNYKRHSYAEGKQTSYQPMQQPGMPHVEGQGRRTDAVYSAYDKFKNHAYPQVDQHPEPGLPHEMEQPESYDLVLNYLSSTSNVEMDKMSDNFNPAAELSTGSSRPKRLSLGKPQAYEPSPSPPNQPEQGSNVDRKDPTVRQGLRNWRINSYLSTCDNAGEEDMPLPTHQASDPFDETPNPSYNTVSGPDLSTAKPPNTLEFKVPAVHRPYPSFRRSNLPEHYPEDFLTLPAQAKLTPSTSESSLTEADKTDEMDEQEPKEESFRRRFNPAVQRSSRLRSSLLFSSQLDQPGSQDIRTTTGKQDEDTDKAEGSESKLPFALQVLGHRKTFVKEPFDWSRLAKSATVDSSLTDASKSDDVGDKEGIENTSGTQPLKDNHKNTDLVTASKPMDALMRPSSSHCELSKIDQPRQLSDSLMGIPFVDMSDADHRLMFFKQLAAKRKAEKVSESARANTDKVVLKTQMDPKTATVKIEQPTQKKTQSDPVVEASCEKEQSNVSTDSEKLELKKSQTQDPSLSVKSESSLKESSIRDPSCVEHPASSKSASIPNSSESSVAHNPVGVDSSLSLSVPLVSSSSEQIQSDVDPSKHVTIFPTQPIIVREPFKWNRNVRSAIFDTTIKKRDTVDKTENSSGVEHPENSVGKAASKAADVELSIPQCVLRPSSSHWELSKIDQLVQPQSFTGESTVDMTDADNRLMFFKELAAKRKSEKAEGTKDPAAVSLTTHSNSKINMLHNEEPAAQKLDAEGTGHSKEGETKLHKTALEKYFTKDIAQLTPTVSTTGDDDNVPVPMAACESERGSVTTDSEKMELKKIKRQASTGTPDQSPSTISSQPLEVPPTPTPTETSTAANSRTSQNTPTDPREPAEAPSPPSLDSSTPGGVSPEEDATKSSPARTVLFSDVETMKPESTSFPTEIPETRSEDAESDAPSEACESDSKPTSIQTPSETLPEEPCAPSSEDELPPIESNSAALESSSPTAALPSQEDVEDITNASLSISLPQPCSADPTECSESSICNVEKEPVDSPKSNAADEIKIEETVLPSSTLAPDSDGSAPPIPTLSEESPIALVLQTLSENQTKPTLEVILTQTPDQTKLTGADETTIELKLIASESCPSEPIVAIEKSTVSDPCEVEKESTTTEEPVPVSPLSKQPKASQSRYHSSTASVISSSNLRDDTKLLLGQISANSQNRNEPTKEQPVTDDDKESEADKKAKGQKDGGSKYKVRGSTKTAEEREVLLQKIQSMRKERKVYSRFETPK</sequence>
<dbReference type="PANTHER" id="PTHR16181">
    <property type="entry name" value="PROTEIN FAM83A-RELATED"/>
    <property type="match status" value="1"/>
</dbReference>
<feature type="compositionally biased region" description="Polar residues" evidence="4">
    <location>
        <begin position="666"/>
        <end position="680"/>
    </location>
</feature>
<evidence type="ECO:0000256" key="1">
    <source>
        <dbReference type="ARBA" id="ARBA00004496"/>
    </source>
</evidence>
<dbReference type="GeneTree" id="ENSGT00940000159342"/>
<feature type="compositionally biased region" description="Polar residues" evidence="4">
    <location>
        <begin position="1226"/>
        <end position="1237"/>
    </location>
</feature>
<dbReference type="GO" id="GO:0045104">
    <property type="term" value="P:intermediate filament cytoskeleton organization"/>
    <property type="evidence" value="ECO:0007669"/>
    <property type="project" value="TreeGrafter"/>
</dbReference>
<feature type="compositionally biased region" description="Polar residues" evidence="4">
    <location>
        <begin position="853"/>
        <end position="862"/>
    </location>
</feature>
<comment type="subcellular location">
    <subcellularLocation>
        <location evidence="1">Cytoplasm</location>
    </subcellularLocation>
</comment>
<dbReference type="GO" id="GO:0044380">
    <property type="term" value="P:protein localization to cytoskeleton"/>
    <property type="evidence" value="ECO:0007669"/>
    <property type="project" value="TreeGrafter"/>
</dbReference>
<dbReference type="FunFam" id="3.30.870.10:FF:000004">
    <property type="entry name" value="protein FAM83H isoform X2"/>
    <property type="match status" value="1"/>
</dbReference>
<dbReference type="InterPro" id="IPR012461">
    <property type="entry name" value="SACK1"/>
</dbReference>
<feature type="compositionally biased region" description="Polar residues" evidence="4">
    <location>
        <begin position="527"/>
        <end position="536"/>
    </location>
</feature>
<evidence type="ECO:0000313" key="7">
    <source>
        <dbReference type="Proteomes" id="UP000694546"/>
    </source>
</evidence>
<dbReference type="GO" id="GO:1990254">
    <property type="term" value="F:keratin filament binding"/>
    <property type="evidence" value="ECO:0007669"/>
    <property type="project" value="TreeGrafter"/>
</dbReference>
<dbReference type="Ensembl" id="ENSGMOT00000028123.1">
    <property type="protein sequence ID" value="ENSGMOP00000039339.1"/>
    <property type="gene ID" value="ENSGMOG00000028886.1"/>
</dbReference>
<protein>
    <recommendedName>
        <fullName evidence="5">Scaffolding anchor of CK1 domain-containing protein</fullName>
    </recommendedName>
</protein>
<feature type="compositionally biased region" description="Polar residues" evidence="4">
    <location>
        <begin position="1368"/>
        <end position="1378"/>
    </location>
</feature>
<dbReference type="GO" id="GO:0030335">
    <property type="term" value="P:positive regulation of cell migration"/>
    <property type="evidence" value="ECO:0007669"/>
    <property type="project" value="TreeGrafter"/>
</dbReference>
<dbReference type="GO" id="GO:0019901">
    <property type="term" value="F:protein kinase binding"/>
    <property type="evidence" value="ECO:0007669"/>
    <property type="project" value="TreeGrafter"/>
</dbReference>
<gene>
    <name evidence="6" type="primary">fam83ha</name>
</gene>
<organism evidence="6 7">
    <name type="scientific">Gadus morhua</name>
    <name type="common">Atlantic cod</name>
    <dbReference type="NCBI Taxonomy" id="8049"/>
    <lineage>
        <taxon>Eukaryota</taxon>
        <taxon>Metazoa</taxon>
        <taxon>Chordata</taxon>
        <taxon>Craniata</taxon>
        <taxon>Vertebrata</taxon>
        <taxon>Euteleostomi</taxon>
        <taxon>Actinopterygii</taxon>
        <taxon>Neopterygii</taxon>
        <taxon>Teleostei</taxon>
        <taxon>Neoteleostei</taxon>
        <taxon>Acanthomorphata</taxon>
        <taxon>Zeiogadaria</taxon>
        <taxon>Gadariae</taxon>
        <taxon>Gadiformes</taxon>
        <taxon>Gadoidei</taxon>
        <taxon>Gadidae</taxon>
        <taxon>Gadus</taxon>
    </lineage>
</organism>
<evidence type="ECO:0000256" key="2">
    <source>
        <dbReference type="ARBA" id="ARBA00006937"/>
    </source>
</evidence>
<evidence type="ECO:0000259" key="5">
    <source>
        <dbReference type="Pfam" id="PF07894"/>
    </source>
</evidence>
<dbReference type="PANTHER" id="PTHR16181:SF16">
    <property type="entry name" value="FAMILY WITH SEQUENCE SIMILARITY 83 MEMBER HA"/>
    <property type="match status" value="1"/>
</dbReference>
<feature type="compositionally biased region" description="Low complexity" evidence="4">
    <location>
        <begin position="653"/>
        <end position="665"/>
    </location>
</feature>
<dbReference type="InterPro" id="IPR050944">
    <property type="entry name" value="FAM83"/>
</dbReference>
<feature type="compositionally biased region" description="Acidic residues" evidence="4">
    <location>
        <begin position="629"/>
        <end position="638"/>
    </location>
</feature>
<dbReference type="Pfam" id="PF07894">
    <property type="entry name" value="SACK1"/>
    <property type="match status" value="1"/>
</dbReference>
<feature type="compositionally biased region" description="Basic and acidic residues" evidence="4">
    <location>
        <begin position="868"/>
        <end position="889"/>
    </location>
</feature>
<dbReference type="OrthoDB" id="9832446at2759"/>
<name>A0A8C5B091_GADMO</name>
<dbReference type="GO" id="GO:0045095">
    <property type="term" value="C:keratin filament"/>
    <property type="evidence" value="ECO:0007669"/>
    <property type="project" value="TreeGrafter"/>
</dbReference>
<dbReference type="SUPFAM" id="SSF56024">
    <property type="entry name" value="Phospholipase D/nuclease"/>
    <property type="match status" value="1"/>
</dbReference>
<feature type="compositionally biased region" description="Low complexity" evidence="4">
    <location>
        <begin position="919"/>
        <end position="932"/>
    </location>
</feature>
<accession>A0A8C5B091</accession>
<dbReference type="OMA" id="CDERMDD"/>
<feature type="compositionally biased region" description="Polar residues" evidence="4">
    <location>
        <begin position="1343"/>
        <end position="1355"/>
    </location>
</feature>
<proteinExistence type="inferred from homology"/>
<feature type="region of interest" description="Disordered" evidence="4">
    <location>
        <begin position="308"/>
        <end position="344"/>
    </location>
</feature>
<feature type="region of interest" description="Disordered" evidence="4">
    <location>
        <begin position="465"/>
        <end position="576"/>
    </location>
</feature>
<keyword evidence="3" id="KW-0963">Cytoplasm</keyword>